<evidence type="ECO:0000256" key="1">
    <source>
        <dbReference type="SAM" id="SignalP"/>
    </source>
</evidence>
<name>A0A3M7PXU4_BRAPC</name>
<feature type="chain" id="PRO_5017937853" evidence="1">
    <location>
        <begin position="20"/>
        <end position="122"/>
    </location>
</feature>
<evidence type="ECO:0000313" key="2">
    <source>
        <dbReference type="EMBL" id="RNA04022.1"/>
    </source>
</evidence>
<sequence>MKHCMIRLLILLFLDFVFEKKIKPGLGLDLSLVTCKQLWNSPMKLKKFSLNKLSVKRVSAHSTCFSDSKIHVHFHGFEKIIFENGFISLPSPKPEMACKRKRCVFKSNSKKDRPATIKNTLS</sequence>
<keyword evidence="1" id="KW-0732">Signal</keyword>
<dbReference type="Proteomes" id="UP000276133">
    <property type="component" value="Unassembled WGS sequence"/>
</dbReference>
<evidence type="ECO:0000313" key="3">
    <source>
        <dbReference type="Proteomes" id="UP000276133"/>
    </source>
</evidence>
<protein>
    <submittedName>
        <fullName evidence="2">Uncharacterized protein</fullName>
    </submittedName>
</protein>
<comment type="caution">
    <text evidence="2">The sequence shown here is derived from an EMBL/GenBank/DDBJ whole genome shotgun (WGS) entry which is preliminary data.</text>
</comment>
<accession>A0A3M7PXU4</accession>
<dbReference type="EMBL" id="REGN01008262">
    <property type="protein sequence ID" value="RNA04022.1"/>
    <property type="molecule type" value="Genomic_DNA"/>
</dbReference>
<proteinExistence type="predicted"/>
<keyword evidence="3" id="KW-1185">Reference proteome</keyword>
<reference evidence="2 3" key="1">
    <citation type="journal article" date="2018" name="Sci. Rep.">
        <title>Genomic signatures of local adaptation to the degree of environmental predictability in rotifers.</title>
        <authorList>
            <person name="Franch-Gras L."/>
            <person name="Hahn C."/>
            <person name="Garcia-Roger E.M."/>
            <person name="Carmona M.J."/>
            <person name="Serra M."/>
            <person name="Gomez A."/>
        </authorList>
    </citation>
    <scope>NUCLEOTIDE SEQUENCE [LARGE SCALE GENOMIC DNA]</scope>
    <source>
        <strain evidence="2">HYR1</strain>
    </source>
</reference>
<feature type="signal peptide" evidence="1">
    <location>
        <begin position="1"/>
        <end position="19"/>
    </location>
</feature>
<gene>
    <name evidence="2" type="ORF">BpHYR1_036289</name>
</gene>
<dbReference type="AlphaFoldDB" id="A0A3M7PXU4"/>
<organism evidence="2 3">
    <name type="scientific">Brachionus plicatilis</name>
    <name type="common">Marine rotifer</name>
    <name type="synonym">Brachionus muelleri</name>
    <dbReference type="NCBI Taxonomy" id="10195"/>
    <lineage>
        <taxon>Eukaryota</taxon>
        <taxon>Metazoa</taxon>
        <taxon>Spiralia</taxon>
        <taxon>Gnathifera</taxon>
        <taxon>Rotifera</taxon>
        <taxon>Eurotatoria</taxon>
        <taxon>Monogononta</taxon>
        <taxon>Pseudotrocha</taxon>
        <taxon>Ploima</taxon>
        <taxon>Brachionidae</taxon>
        <taxon>Brachionus</taxon>
    </lineage>
</organism>